<dbReference type="Gene3D" id="1.10.10.10">
    <property type="entry name" value="Winged helix-like DNA-binding domain superfamily/Winged helix DNA-binding domain"/>
    <property type="match status" value="1"/>
</dbReference>
<sequence>STRGRRGAGRAGGAKAVAGKGKKGGTSAAVSAQEAKRAERRAEVKKLANKGWSNQRIAEKLGSTPATVKKDVDWLTANEGYERPAVIPKRG</sequence>
<dbReference type="AlphaFoldDB" id="A0A3D8TSF1"/>
<protein>
    <submittedName>
        <fullName evidence="2">Uncharacterized protein</fullName>
    </submittedName>
</protein>
<feature type="non-terminal residue" evidence="2">
    <location>
        <position position="1"/>
    </location>
</feature>
<proteinExistence type="predicted"/>
<comment type="caution">
    <text evidence="2">The sequence shown here is derived from an EMBL/GenBank/DDBJ whole genome shotgun (WGS) entry which is preliminary data.</text>
</comment>
<reference evidence="2 3" key="1">
    <citation type="journal article" date="2017" name="Anaerobe">
        <title>Quantification, isolation and characterization of Bifidobacterium from the vaginal microbiomes of reproductive aged women.</title>
        <authorList>
            <person name="Freitas A.C."/>
            <person name="Hill J.E."/>
        </authorList>
    </citation>
    <scope>NUCLEOTIDE SEQUENCE [LARGE SCALE GENOMIC DNA]</scope>
    <source>
        <strain evidence="2 3">N6D05</strain>
    </source>
</reference>
<accession>A0A3D8TSF1</accession>
<evidence type="ECO:0000313" key="2">
    <source>
        <dbReference type="EMBL" id="RDX01725.1"/>
    </source>
</evidence>
<feature type="region of interest" description="Disordered" evidence="1">
    <location>
        <begin position="1"/>
        <end position="37"/>
    </location>
</feature>
<gene>
    <name evidence="2" type="ORF">CE169_12295</name>
</gene>
<dbReference type="Proteomes" id="UP000257074">
    <property type="component" value="Unassembled WGS sequence"/>
</dbReference>
<dbReference type="EMBL" id="NJNR01000122">
    <property type="protein sequence ID" value="RDX01725.1"/>
    <property type="molecule type" value="Genomic_DNA"/>
</dbReference>
<organism evidence="2 3">
    <name type="scientific">Bifidobacterium longum</name>
    <dbReference type="NCBI Taxonomy" id="216816"/>
    <lineage>
        <taxon>Bacteria</taxon>
        <taxon>Bacillati</taxon>
        <taxon>Actinomycetota</taxon>
        <taxon>Actinomycetes</taxon>
        <taxon>Bifidobacteriales</taxon>
        <taxon>Bifidobacteriaceae</taxon>
        <taxon>Bifidobacterium</taxon>
    </lineage>
</organism>
<evidence type="ECO:0000256" key="1">
    <source>
        <dbReference type="SAM" id="MobiDB-lite"/>
    </source>
</evidence>
<feature type="compositionally biased region" description="Low complexity" evidence="1">
    <location>
        <begin position="13"/>
        <end position="32"/>
    </location>
</feature>
<dbReference type="InterPro" id="IPR036388">
    <property type="entry name" value="WH-like_DNA-bd_sf"/>
</dbReference>
<name>A0A3D8TSF1_BIFLN</name>
<dbReference type="RefSeq" id="WP_147295764.1">
    <property type="nucleotide sequence ID" value="NZ_NJNR01000122.1"/>
</dbReference>
<evidence type="ECO:0000313" key="3">
    <source>
        <dbReference type="Proteomes" id="UP000257074"/>
    </source>
</evidence>